<organism evidence="2 3">
    <name type="scientific">Vogesella aquatica</name>
    <dbReference type="NCBI Taxonomy" id="2984206"/>
    <lineage>
        <taxon>Bacteria</taxon>
        <taxon>Pseudomonadati</taxon>
        <taxon>Pseudomonadota</taxon>
        <taxon>Betaproteobacteria</taxon>
        <taxon>Neisseriales</taxon>
        <taxon>Chromobacteriaceae</taxon>
        <taxon>Vogesella</taxon>
    </lineage>
</organism>
<accession>A0ABT5J0R7</accession>
<dbReference type="Pfam" id="PF00903">
    <property type="entry name" value="Glyoxalase"/>
    <property type="match status" value="1"/>
</dbReference>
<dbReference type="InterPro" id="IPR029068">
    <property type="entry name" value="Glyas_Bleomycin-R_OHBP_Dase"/>
</dbReference>
<dbReference type="RefSeq" id="WP_227304215.1">
    <property type="nucleotide sequence ID" value="NZ_JAQQLF010000014.1"/>
</dbReference>
<dbReference type="PANTHER" id="PTHR46142:SF3">
    <property type="entry name" value="F18B13.24 PROTEIN"/>
    <property type="match status" value="1"/>
</dbReference>
<dbReference type="InterPro" id="IPR004360">
    <property type="entry name" value="Glyas_Fos-R_dOase_dom"/>
</dbReference>
<protein>
    <submittedName>
        <fullName evidence="2">VOC family protein</fullName>
    </submittedName>
</protein>
<sequence length="151" mass="16460">MSIQRLDHFTLRTPAVAATVAFYQHVIGLAPGPRPAFRFPGAWLYAGSQPVLHIAEVGDKQDQLEAYLGSRDAGSGSGCLDHVSLRGSELAATQQHLLALGQPFRERVVPEINEHQLFLQDPNGVTIELIFPCSPDDRIVGEPMPQLEIAP</sequence>
<dbReference type="PROSITE" id="PS51819">
    <property type="entry name" value="VOC"/>
    <property type="match status" value="1"/>
</dbReference>
<evidence type="ECO:0000313" key="3">
    <source>
        <dbReference type="Proteomes" id="UP001219956"/>
    </source>
</evidence>
<dbReference type="Gene3D" id="3.10.180.10">
    <property type="entry name" value="2,3-Dihydroxybiphenyl 1,2-Dioxygenase, domain 1"/>
    <property type="match status" value="1"/>
</dbReference>
<keyword evidence="3" id="KW-1185">Reference proteome</keyword>
<comment type="caution">
    <text evidence="2">The sequence shown here is derived from an EMBL/GenBank/DDBJ whole genome shotgun (WGS) entry which is preliminary data.</text>
</comment>
<dbReference type="Proteomes" id="UP001219956">
    <property type="component" value="Unassembled WGS sequence"/>
</dbReference>
<dbReference type="PANTHER" id="PTHR46142">
    <property type="match status" value="1"/>
</dbReference>
<dbReference type="InterPro" id="IPR037523">
    <property type="entry name" value="VOC_core"/>
</dbReference>
<name>A0ABT5J0R7_9NEIS</name>
<evidence type="ECO:0000313" key="2">
    <source>
        <dbReference type="EMBL" id="MDC7717993.1"/>
    </source>
</evidence>
<proteinExistence type="predicted"/>
<gene>
    <name evidence="2" type="ORF">PQU95_12310</name>
</gene>
<dbReference type="EMBL" id="JAQQLF010000014">
    <property type="protein sequence ID" value="MDC7717993.1"/>
    <property type="molecule type" value="Genomic_DNA"/>
</dbReference>
<evidence type="ECO:0000259" key="1">
    <source>
        <dbReference type="PROSITE" id="PS51819"/>
    </source>
</evidence>
<reference evidence="2 3" key="1">
    <citation type="submission" date="2023-01" db="EMBL/GenBank/DDBJ databases">
        <title>Novel species of the genus Vogesella isolated from rivers.</title>
        <authorList>
            <person name="Lu H."/>
        </authorList>
    </citation>
    <scope>NUCLEOTIDE SEQUENCE [LARGE SCALE GENOMIC DNA]</scope>
    <source>
        <strain evidence="2 3">DC21W</strain>
    </source>
</reference>
<dbReference type="SUPFAM" id="SSF54593">
    <property type="entry name" value="Glyoxalase/Bleomycin resistance protein/Dihydroxybiphenyl dioxygenase"/>
    <property type="match status" value="1"/>
</dbReference>
<feature type="domain" description="VOC" evidence="1">
    <location>
        <begin position="5"/>
        <end position="132"/>
    </location>
</feature>